<proteinExistence type="predicted"/>
<dbReference type="KEGG" id="cmet:K6K41_22980"/>
<accession>A0A9E6UMV0</accession>
<organism evidence="1 2">
    <name type="scientific">Chenggangzhangella methanolivorans</name>
    <dbReference type="NCBI Taxonomy" id="1437009"/>
    <lineage>
        <taxon>Bacteria</taxon>
        <taxon>Pseudomonadati</taxon>
        <taxon>Pseudomonadota</taxon>
        <taxon>Alphaproteobacteria</taxon>
        <taxon>Hyphomicrobiales</taxon>
        <taxon>Methylopilaceae</taxon>
        <taxon>Chenggangzhangella</taxon>
    </lineage>
</organism>
<name>A0A9E6UMV0_9HYPH</name>
<gene>
    <name evidence="1" type="ORF">K6K41_22980</name>
</gene>
<dbReference type="Proteomes" id="UP000825701">
    <property type="component" value="Chromosome"/>
</dbReference>
<sequence length="80" mass="8378">MFAELTVFVEAAIHVGTAGALVIGADGVPQGVARRPAPIAQLRTEPDMFDPSGCFHGVYDCAVAADVSAIADRTIKIDHR</sequence>
<dbReference type="EMBL" id="CP081869">
    <property type="protein sequence ID" value="QZN99538.1"/>
    <property type="molecule type" value="Genomic_DNA"/>
</dbReference>
<evidence type="ECO:0000313" key="1">
    <source>
        <dbReference type="EMBL" id="QZN99538.1"/>
    </source>
</evidence>
<protein>
    <submittedName>
        <fullName evidence="1">Uncharacterized protein</fullName>
    </submittedName>
</protein>
<dbReference type="AlphaFoldDB" id="A0A9E6UMV0"/>
<reference evidence="1" key="1">
    <citation type="submission" date="2021-08" db="EMBL/GenBank/DDBJ databases">
        <authorList>
            <person name="Zhang H."/>
            <person name="Xu M."/>
            <person name="Yu Z."/>
            <person name="Yang L."/>
            <person name="Cai Y."/>
        </authorList>
    </citation>
    <scope>NUCLEOTIDE SEQUENCE</scope>
    <source>
        <strain evidence="1">CHL1</strain>
    </source>
</reference>
<keyword evidence="2" id="KW-1185">Reference proteome</keyword>
<evidence type="ECO:0000313" key="2">
    <source>
        <dbReference type="Proteomes" id="UP000825701"/>
    </source>
</evidence>
<dbReference type="RefSeq" id="WP_261402622.1">
    <property type="nucleotide sequence ID" value="NZ_CP081869.1"/>
</dbReference>